<gene>
    <name evidence="1" type="ORF">N7530_009175</name>
</gene>
<dbReference type="EMBL" id="JAPWDO010000006">
    <property type="protein sequence ID" value="KAJ5465388.1"/>
    <property type="molecule type" value="Genomic_DNA"/>
</dbReference>
<keyword evidence="2" id="KW-1185">Reference proteome</keyword>
<reference evidence="1" key="2">
    <citation type="journal article" date="2023" name="IMA Fungus">
        <title>Comparative genomic study of the Penicillium genus elucidates a diverse pangenome and 15 lateral gene transfer events.</title>
        <authorList>
            <person name="Petersen C."/>
            <person name="Sorensen T."/>
            <person name="Nielsen M.R."/>
            <person name="Sondergaard T.E."/>
            <person name="Sorensen J.L."/>
            <person name="Fitzpatrick D.A."/>
            <person name="Frisvad J.C."/>
            <person name="Nielsen K.L."/>
        </authorList>
    </citation>
    <scope>NUCLEOTIDE SEQUENCE</scope>
    <source>
        <strain evidence="1">IBT 17660</strain>
    </source>
</reference>
<comment type="caution">
    <text evidence="1">The sequence shown here is derived from an EMBL/GenBank/DDBJ whole genome shotgun (WGS) entry which is preliminary data.</text>
</comment>
<accession>A0A9X0BHX2</accession>
<reference evidence="1" key="1">
    <citation type="submission" date="2022-12" db="EMBL/GenBank/DDBJ databases">
        <authorList>
            <person name="Petersen C."/>
        </authorList>
    </citation>
    <scope>NUCLEOTIDE SEQUENCE</scope>
    <source>
        <strain evidence="1">IBT 17660</strain>
    </source>
</reference>
<name>A0A9X0BHX2_9EURO</name>
<evidence type="ECO:0000313" key="2">
    <source>
        <dbReference type="Proteomes" id="UP001147760"/>
    </source>
</evidence>
<protein>
    <submittedName>
        <fullName evidence="1">Uncharacterized protein</fullName>
    </submittedName>
</protein>
<dbReference type="OrthoDB" id="4156714at2759"/>
<dbReference type="Proteomes" id="UP001147760">
    <property type="component" value="Unassembled WGS sequence"/>
</dbReference>
<proteinExistence type="predicted"/>
<sequence>MGLLPDTVHELINEVLLKTLVYKEIFGKLFMNPWWYLDGKMSPTDEGDETFSARLQHLYDRFYEINPLMASLWRSETNRLVNSANVYQAASTLLGTYHKDRRESFVDQFVNDTLSVEPIRWLLREPSSKEDVDQRDKRLRRIFKMAVEGAALMGNIRGHIDFEGLAELPETFTSVDRLNKRVVAHEYNFLYDDHTRLDGGRILMAVYPGIVRRYTCARQDRITEYYGANVVVGLPKGEEVQK</sequence>
<organism evidence="1 2">
    <name type="scientific">Penicillium desertorum</name>
    <dbReference type="NCBI Taxonomy" id="1303715"/>
    <lineage>
        <taxon>Eukaryota</taxon>
        <taxon>Fungi</taxon>
        <taxon>Dikarya</taxon>
        <taxon>Ascomycota</taxon>
        <taxon>Pezizomycotina</taxon>
        <taxon>Eurotiomycetes</taxon>
        <taxon>Eurotiomycetidae</taxon>
        <taxon>Eurotiales</taxon>
        <taxon>Aspergillaceae</taxon>
        <taxon>Penicillium</taxon>
    </lineage>
</organism>
<dbReference type="AlphaFoldDB" id="A0A9X0BHX2"/>
<evidence type="ECO:0000313" key="1">
    <source>
        <dbReference type="EMBL" id="KAJ5465388.1"/>
    </source>
</evidence>